<evidence type="ECO:0000313" key="2">
    <source>
        <dbReference type="EMBL" id="SMP40468.1"/>
    </source>
</evidence>
<proteinExistence type="predicted"/>
<feature type="region of interest" description="Disordered" evidence="1">
    <location>
        <begin position="473"/>
        <end position="499"/>
    </location>
</feature>
<comment type="caution">
    <text evidence="2">The sequence shown here is derived from an EMBL/GenBank/DDBJ whole genome shotgun (WGS) entry which is preliminary data.</text>
</comment>
<gene>
    <name evidence="2" type="ORF">SAMN06265222_101445</name>
</gene>
<evidence type="ECO:0000256" key="1">
    <source>
        <dbReference type="SAM" id="MobiDB-lite"/>
    </source>
</evidence>
<dbReference type="EMBL" id="FXUG01000001">
    <property type="protein sequence ID" value="SMP40468.1"/>
    <property type="molecule type" value="Genomic_DNA"/>
</dbReference>
<name>A0ABY1PQV6_9BACT</name>
<protein>
    <submittedName>
        <fullName evidence="2">Uncharacterized protein</fullName>
    </submittedName>
</protein>
<feature type="compositionally biased region" description="Basic and acidic residues" evidence="1">
    <location>
        <begin position="481"/>
        <end position="491"/>
    </location>
</feature>
<keyword evidence="3" id="KW-1185">Reference proteome</keyword>
<accession>A0ABY1PQV6</accession>
<dbReference type="Proteomes" id="UP001158067">
    <property type="component" value="Unassembled WGS sequence"/>
</dbReference>
<evidence type="ECO:0000313" key="3">
    <source>
        <dbReference type="Proteomes" id="UP001158067"/>
    </source>
</evidence>
<sequence>METPGVQCVRVTDGFLVDRTGKLFVLDSQMCDRSSKPILSIDDSRRRVHCPGNRQGPVVSQNLTESRRPVSRVRIVVGCGRLRLLFGCVVGAMVLSGNARAQEMPALPGLPNDVQPGVPPVGPPSGPLAGPVTNEAVETMLLDKDMEVADRAMRIERMYALAEVYRSADGWFQDFNDLRVKDAIADEFQLDVWKKAVKDHFDRRIKNLEGKMAVVDQYQQKNDQVLRVRRANQQRRLQRLFEDPRYAGKVESAMNDLLVAFSGNPIGYGVGLDKYFATHPSHSRWDLSPEMLEAIRVQSPNKKGGKFVFPLSDPLPLQFDWWPPIFREPVFGPLIHELETKRDQLFALGEQNARLPVEAINDLDSANARLSQAFYGMFPPPWRNMPTVRVLELIAAERHLIQLSREIEAVRDRGTLNAMTRGQYFDPLRDGENVGTLIAWMTRNGMQFAPPRPGSEDVYANLMTQMKDMYVEFGEPLPDPDAPKPKTDPRRQTVVPRPQ</sequence>
<organism evidence="2 3">
    <name type="scientific">Neorhodopirellula lusitana</name>
    <dbReference type="NCBI Taxonomy" id="445327"/>
    <lineage>
        <taxon>Bacteria</taxon>
        <taxon>Pseudomonadati</taxon>
        <taxon>Planctomycetota</taxon>
        <taxon>Planctomycetia</taxon>
        <taxon>Pirellulales</taxon>
        <taxon>Pirellulaceae</taxon>
        <taxon>Neorhodopirellula</taxon>
    </lineage>
</organism>
<reference evidence="2 3" key="1">
    <citation type="submission" date="2017-05" db="EMBL/GenBank/DDBJ databases">
        <authorList>
            <person name="Varghese N."/>
            <person name="Submissions S."/>
        </authorList>
    </citation>
    <scope>NUCLEOTIDE SEQUENCE [LARGE SCALE GENOMIC DNA]</scope>
    <source>
        <strain evidence="2 3">DSM 25457</strain>
    </source>
</reference>